<proteinExistence type="predicted"/>
<protein>
    <submittedName>
        <fullName evidence="3">Alanine and glycine-rich protein-like</fullName>
    </submittedName>
</protein>
<dbReference type="GeneID" id="139185717"/>
<dbReference type="Proteomes" id="UP001652663">
    <property type="component" value="Chromosome 2"/>
</dbReference>
<evidence type="ECO:0000313" key="3">
    <source>
        <dbReference type="RefSeq" id="XP_070654476.1"/>
    </source>
</evidence>
<dbReference type="RefSeq" id="XP_070654476.1">
    <property type="nucleotide sequence ID" value="XM_070798375.1"/>
</dbReference>
<feature type="region of interest" description="Disordered" evidence="1">
    <location>
        <begin position="1"/>
        <end position="33"/>
    </location>
</feature>
<reference evidence="3" key="2">
    <citation type="submission" date="2025-08" db="UniProtKB">
        <authorList>
            <consortium name="RefSeq"/>
        </authorList>
    </citation>
    <scope>IDENTIFICATION</scope>
    <source>
        <tissue evidence="3">Blood</tissue>
    </source>
</reference>
<accession>A0ABM4T377</accession>
<evidence type="ECO:0000313" key="2">
    <source>
        <dbReference type="Proteomes" id="UP001652663"/>
    </source>
</evidence>
<feature type="compositionally biased region" description="Low complexity" evidence="1">
    <location>
        <begin position="7"/>
        <end position="21"/>
    </location>
</feature>
<feature type="region of interest" description="Disordered" evidence="1">
    <location>
        <begin position="129"/>
        <end position="177"/>
    </location>
</feature>
<gene>
    <name evidence="3" type="primary">LOC139185717</name>
</gene>
<keyword evidence="2" id="KW-1185">Reference proteome</keyword>
<reference evidence="2" key="1">
    <citation type="submission" date="2025-05" db="UniProtKB">
        <authorList>
            <consortium name="RefSeq"/>
        </authorList>
    </citation>
    <scope>NUCLEOTIDE SEQUENCE [LARGE SCALE GENOMIC DNA]</scope>
</reference>
<sequence length="177" mass="17062">MKPDQISSLDSGVGAAASAGRSRGGCPGRNAGRGCAPRLYRRRQWAREALVQPCPAWVTKPPRPLLGDVRVGGSGGRGGGAATTTAAASTAAAFAGGRADVRGGGAPGAKRLGAFGPLVAAAATADHGVSGEGAAGEEQPLGGGGLSVAGLEAREGLNGETRAPAGGLPCKVWDGGG</sequence>
<evidence type="ECO:0000256" key="1">
    <source>
        <dbReference type="SAM" id="MobiDB-lite"/>
    </source>
</evidence>
<organism evidence="2 3">
    <name type="scientific">Bos indicus</name>
    <name type="common">Zebu</name>
    <dbReference type="NCBI Taxonomy" id="9915"/>
    <lineage>
        <taxon>Eukaryota</taxon>
        <taxon>Metazoa</taxon>
        <taxon>Chordata</taxon>
        <taxon>Craniata</taxon>
        <taxon>Vertebrata</taxon>
        <taxon>Euteleostomi</taxon>
        <taxon>Mammalia</taxon>
        <taxon>Eutheria</taxon>
        <taxon>Laurasiatheria</taxon>
        <taxon>Artiodactyla</taxon>
        <taxon>Ruminantia</taxon>
        <taxon>Pecora</taxon>
        <taxon>Bovidae</taxon>
        <taxon>Bovinae</taxon>
        <taxon>Bos</taxon>
    </lineage>
</organism>
<name>A0ABM4T377_BOSIN</name>